<feature type="transmembrane region" description="Helical" evidence="1">
    <location>
        <begin position="19"/>
        <end position="37"/>
    </location>
</feature>
<sequence>MGWNTLYYGVPAPSRGRRIAIHGTLIVMALAFYGGWIDFLPEPWVERSSFYVALVLGVAVTVWLAWVNLTGRNEAYQGGTAKMLLAAPFCAALAAGFIWCALAHGVAGGVTRMLGDAAFLPPVQMHTVHRRRRRECDYQLRGGPMTGFLFDHLCTSSAYYEAHPRHRVEVALGGFRGRLGFYVTQFGHRRDLGAYRD</sequence>
<gene>
    <name evidence="2" type="ORF">ACFYG5_02760</name>
</gene>
<name>A0AB74URA8_9GAMM</name>
<proteinExistence type="predicted"/>
<feature type="transmembrane region" description="Helical" evidence="1">
    <location>
        <begin position="83"/>
        <end position="107"/>
    </location>
</feature>
<dbReference type="AlphaFoldDB" id="A0AB74URA8"/>
<keyword evidence="1" id="KW-1133">Transmembrane helix</keyword>
<feature type="transmembrane region" description="Helical" evidence="1">
    <location>
        <begin position="49"/>
        <end position="71"/>
    </location>
</feature>
<evidence type="ECO:0000256" key="1">
    <source>
        <dbReference type="SAM" id="Phobius"/>
    </source>
</evidence>
<protein>
    <submittedName>
        <fullName evidence="2">Uncharacterized protein</fullName>
    </submittedName>
</protein>
<dbReference type="EMBL" id="CP170721">
    <property type="protein sequence ID" value="XIA19085.1"/>
    <property type="molecule type" value="Genomic_DNA"/>
</dbReference>
<dbReference type="RefSeq" id="WP_395119730.1">
    <property type="nucleotide sequence ID" value="NZ_CP170721.1"/>
</dbReference>
<accession>A0AB74URA8</accession>
<keyword evidence="1" id="KW-0472">Membrane</keyword>
<reference evidence="2" key="1">
    <citation type="submission" date="2024-10" db="EMBL/GenBank/DDBJ databases">
        <authorList>
            <person name="Lesea H.P."/>
            <person name="Kuehl J.V."/>
            <person name="Chandonia J.-M."/>
        </authorList>
    </citation>
    <scope>NUCLEOTIDE SEQUENCE</scope>
    <source>
        <strain evidence="2">FW102-FHT14D07</strain>
    </source>
</reference>
<organism evidence="2">
    <name type="scientific">Rhodanobacter sp. FW102-FHT14D07</name>
    <dbReference type="NCBI Taxonomy" id="3351462"/>
    <lineage>
        <taxon>Bacteria</taxon>
        <taxon>Pseudomonadati</taxon>
        <taxon>Pseudomonadota</taxon>
        <taxon>Gammaproteobacteria</taxon>
        <taxon>Lysobacterales</taxon>
        <taxon>Rhodanobacteraceae</taxon>
        <taxon>Rhodanobacter</taxon>
    </lineage>
</organism>
<evidence type="ECO:0000313" key="2">
    <source>
        <dbReference type="EMBL" id="XIA19085.1"/>
    </source>
</evidence>
<keyword evidence="1" id="KW-0812">Transmembrane</keyword>